<name>A0A371D603_9APHY</name>
<dbReference type="STRING" id="139420.A0A371D603"/>
<reference evidence="2 3" key="1">
    <citation type="journal article" date="2018" name="Biotechnol. Biofuels">
        <title>Integrative visual omics of the white-rot fungus Polyporus brumalis exposes the biotechnological potential of its oxidative enzymes for delignifying raw plant biomass.</title>
        <authorList>
            <person name="Miyauchi S."/>
            <person name="Rancon A."/>
            <person name="Drula E."/>
            <person name="Hage H."/>
            <person name="Chaduli D."/>
            <person name="Favel A."/>
            <person name="Grisel S."/>
            <person name="Henrissat B."/>
            <person name="Herpoel-Gimbert I."/>
            <person name="Ruiz-Duenas F.J."/>
            <person name="Chevret D."/>
            <person name="Hainaut M."/>
            <person name="Lin J."/>
            <person name="Wang M."/>
            <person name="Pangilinan J."/>
            <person name="Lipzen A."/>
            <person name="Lesage-Meessen L."/>
            <person name="Navarro D."/>
            <person name="Riley R."/>
            <person name="Grigoriev I.V."/>
            <person name="Zhou S."/>
            <person name="Raouche S."/>
            <person name="Rosso M.N."/>
        </authorList>
    </citation>
    <scope>NUCLEOTIDE SEQUENCE [LARGE SCALE GENOMIC DNA]</scope>
    <source>
        <strain evidence="2 3">BRFM 1820</strain>
    </source>
</reference>
<dbReference type="OrthoDB" id="2764258at2759"/>
<proteinExistence type="predicted"/>
<gene>
    <name evidence="2" type="ORF">OH76DRAFT_1484385</name>
</gene>
<sequence length="252" mass="27566">MASPVYLVRGVLIHNNYHPSLRDAVEEAQSKGIVVALFPALERVEHIPDEMERYGYGSKPWCYDYRVARELKLTPVPKEFRWADKRKQSKTLLHDVLRSAQDGEDAEGQNDGTDTPAIAHIEAGSESEYENEEDQLVSDDEPAPAKAKGKASPVRRSQGSQVGKADGGLSKKAASRKRKAGQTGQTGDVKPEPKKTKKNGKDSTEDMLLRLLANSEEALEIARELLEIQRSKSGTIATSEAVAGPSRISGSD</sequence>
<evidence type="ECO:0000313" key="3">
    <source>
        <dbReference type="Proteomes" id="UP000256964"/>
    </source>
</evidence>
<feature type="compositionally biased region" description="Basic and acidic residues" evidence="1">
    <location>
        <begin position="189"/>
        <end position="208"/>
    </location>
</feature>
<evidence type="ECO:0000256" key="1">
    <source>
        <dbReference type="SAM" id="MobiDB-lite"/>
    </source>
</evidence>
<feature type="region of interest" description="Disordered" evidence="1">
    <location>
        <begin position="125"/>
        <end position="209"/>
    </location>
</feature>
<dbReference type="Proteomes" id="UP000256964">
    <property type="component" value="Unassembled WGS sequence"/>
</dbReference>
<evidence type="ECO:0000313" key="2">
    <source>
        <dbReference type="EMBL" id="RDX47950.1"/>
    </source>
</evidence>
<dbReference type="AlphaFoldDB" id="A0A371D603"/>
<keyword evidence="3" id="KW-1185">Reference proteome</keyword>
<accession>A0A371D603</accession>
<organism evidence="2 3">
    <name type="scientific">Lentinus brumalis</name>
    <dbReference type="NCBI Taxonomy" id="2498619"/>
    <lineage>
        <taxon>Eukaryota</taxon>
        <taxon>Fungi</taxon>
        <taxon>Dikarya</taxon>
        <taxon>Basidiomycota</taxon>
        <taxon>Agaricomycotina</taxon>
        <taxon>Agaricomycetes</taxon>
        <taxon>Polyporales</taxon>
        <taxon>Polyporaceae</taxon>
        <taxon>Lentinus</taxon>
    </lineage>
</organism>
<dbReference type="EMBL" id="KZ857415">
    <property type="protein sequence ID" value="RDX47950.1"/>
    <property type="molecule type" value="Genomic_DNA"/>
</dbReference>
<feature type="compositionally biased region" description="Acidic residues" evidence="1">
    <location>
        <begin position="125"/>
        <end position="142"/>
    </location>
</feature>
<protein>
    <submittedName>
        <fullName evidence="2">Uncharacterized protein</fullName>
    </submittedName>
</protein>
<feature type="region of interest" description="Disordered" evidence="1">
    <location>
        <begin position="231"/>
        <end position="252"/>
    </location>
</feature>